<dbReference type="PANTHER" id="PTHR40622">
    <property type="match status" value="1"/>
</dbReference>
<accession>A0A8H6U9Q8</accession>
<keyword evidence="1" id="KW-1133">Transmembrane helix</keyword>
<dbReference type="Proteomes" id="UP000630445">
    <property type="component" value="Unassembled WGS sequence"/>
</dbReference>
<comment type="caution">
    <text evidence="3">The sequence shown here is derived from an EMBL/GenBank/DDBJ whole genome shotgun (WGS) entry which is preliminary data.</text>
</comment>
<dbReference type="Proteomes" id="UP000662466">
    <property type="component" value="Unassembled WGS sequence"/>
</dbReference>
<feature type="transmembrane region" description="Helical" evidence="1">
    <location>
        <begin position="249"/>
        <end position="282"/>
    </location>
</feature>
<protein>
    <submittedName>
        <fullName evidence="3">Uncharacterized protein</fullName>
    </submittedName>
</protein>
<evidence type="ECO:0000256" key="2">
    <source>
        <dbReference type="SAM" id="SignalP"/>
    </source>
</evidence>
<evidence type="ECO:0000256" key="1">
    <source>
        <dbReference type="SAM" id="Phobius"/>
    </source>
</evidence>
<name>A0A8H6U9Q8_9EURO</name>
<dbReference type="EMBL" id="JACBAD010002123">
    <property type="protein sequence ID" value="KAF7114575.1"/>
    <property type="molecule type" value="Genomic_DNA"/>
</dbReference>
<sequence>MLLRFLSLAGLCLGRGVAALSPQGHTADIQTSNDQHTRHFYKIDIPCSHCAFSDAECSQNPDSKSYVTIDFSTDNGTLYANHEPVFPPSLPMQFPAVKHWDSGVQPVQVAYSLDARPFPAQPGALLGETFLLKLRLFDLHGRPVTHDLVAVAVSRRTDGTLTIGKVERSPFHRHGHMTSPWRFLKSHIKPYLDQLAGAAAEGEGEGEPGHHRRPLHADIYRFKNPASHYHNTMPWSSRDRSFMRLVRPVILPALLGVAAGLCACLVGFVVAKVMISLCRFWYLRSGRGIAYREVPVPVPVPAITIDSVDMEEGSVSEKESLSRATRWLGV</sequence>
<proteinExistence type="predicted"/>
<organism evidence="3 5">
    <name type="scientific">Aspergillus hiratsukae</name>
    <dbReference type="NCBI Taxonomy" id="1194566"/>
    <lineage>
        <taxon>Eukaryota</taxon>
        <taxon>Fungi</taxon>
        <taxon>Dikarya</taxon>
        <taxon>Ascomycota</taxon>
        <taxon>Pezizomycotina</taxon>
        <taxon>Eurotiomycetes</taxon>
        <taxon>Eurotiomycetidae</taxon>
        <taxon>Eurotiales</taxon>
        <taxon>Aspergillaceae</taxon>
        <taxon>Aspergillus</taxon>
        <taxon>Aspergillus subgen. Fumigati</taxon>
    </lineage>
</organism>
<dbReference type="AlphaFoldDB" id="A0A8H6U9Q8"/>
<keyword evidence="1" id="KW-0812">Transmembrane</keyword>
<keyword evidence="2" id="KW-0732">Signal</keyword>
<feature type="chain" id="PRO_5036266793" evidence="2">
    <location>
        <begin position="20"/>
        <end position="330"/>
    </location>
</feature>
<dbReference type="PANTHER" id="PTHR40622:SF1">
    <property type="match status" value="1"/>
</dbReference>
<evidence type="ECO:0000313" key="3">
    <source>
        <dbReference type="EMBL" id="KAF7114575.1"/>
    </source>
</evidence>
<dbReference type="OrthoDB" id="4367799at2759"/>
<gene>
    <name evidence="3" type="ORF">CNMCM5793_009220</name>
    <name evidence="4" type="ORF">CNMCM6106_005975</name>
</gene>
<evidence type="ECO:0000313" key="5">
    <source>
        <dbReference type="Proteomes" id="UP000630445"/>
    </source>
</evidence>
<keyword evidence="5" id="KW-1185">Reference proteome</keyword>
<keyword evidence="1" id="KW-0472">Membrane</keyword>
<feature type="signal peptide" evidence="2">
    <location>
        <begin position="1"/>
        <end position="19"/>
    </location>
</feature>
<reference evidence="3" key="1">
    <citation type="submission" date="2020-06" db="EMBL/GenBank/DDBJ databases">
        <title>Draft genome sequences of strains closely related to Aspergillus parafelis and Aspergillus hiratsukae.</title>
        <authorList>
            <person name="Dos Santos R.A.C."/>
            <person name="Rivero-Menendez O."/>
            <person name="Steenwyk J.L."/>
            <person name="Mead M.E."/>
            <person name="Goldman G.H."/>
            <person name="Alastruey-Izquierdo A."/>
            <person name="Rokas A."/>
        </authorList>
    </citation>
    <scope>NUCLEOTIDE SEQUENCE</scope>
    <source>
        <strain evidence="3">CNM-CM5793</strain>
        <strain evidence="4">CNM-CM6106</strain>
    </source>
</reference>
<dbReference type="EMBL" id="JACBAF010002318">
    <property type="protein sequence ID" value="KAF7155693.1"/>
    <property type="molecule type" value="Genomic_DNA"/>
</dbReference>
<evidence type="ECO:0000313" key="4">
    <source>
        <dbReference type="EMBL" id="KAF7155693.1"/>
    </source>
</evidence>